<dbReference type="InterPro" id="IPR036852">
    <property type="entry name" value="Peptidase_S8/S53_dom_sf"/>
</dbReference>
<dbReference type="Proteomes" id="UP000253303">
    <property type="component" value="Unassembled WGS sequence"/>
</dbReference>
<organism evidence="8 9">
    <name type="scientific">Spongiactinospora rosea</name>
    <dbReference type="NCBI Taxonomy" id="2248750"/>
    <lineage>
        <taxon>Bacteria</taxon>
        <taxon>Bacillati</taxon>
        <taxon>Actinomycetota</taxon>
        <taxon>Actinomycetes</taxon>
        <taxon>Streptosporangiales</taxon>
        <taxon>Streptosporangiaceae</taxon>
        <taxon>Spongiactinospora</taxon>
    </lineage>
</organism>
<dbReference type="SUPFAM" id="SSF52743">
    <property type="entry name" value="Subtilisin-like"/>
    <property type="match status" value="1"/>
</dbReference>
<dbReference type="RefSeq" id="WP_113982423.1">
    <property type="nucleotide sequence ID" value="NZ_QMEY01000008.1"/>
</dbReference>
<feature type="domain" description="Peptidase S8/S53" evidence="7">
    <location>
        <begin position="186"/>
        <end position="465"/>
    </location>
</feature>
<dbReference type="PANTHER" id="PTHR43806:SF67">
    <property type="entry name" value="EGF-LIKE DOMAIN-CONTAINING PROTEIN"/>
    <property type="match status" value="1"/>
</dbReference>
<reference evidence="8 9" key="1">
    <citation type="submission" date="2018-06" db="EMBL/GenBank/DDBJ databases">
        <title>Sphaerisporangium craniellae sp. nov., isolated from a marine sponge in the South China Sea.</title>
        <authorList>
            <person name="Li L."/>
        </authorList>
    </citation>
    <scope>NUCLEOTIDE SEQUENCE [LARGE SCALE GENOMIC DNA]</scope>
    <source>
        <strain evidence="8 9">LHW63015</strain>
    </source>
</reference>
<evidence type="ECO:0000313" key="9">
    <source>
        <dbReference type="Proteomes" id="UP000253303"/>
    </source>
</evidence>
<dbReference type="InterPro" id="IPR022398">
    <property type="entry name" value="Peptidase_S8_His-AS"/>
</dbReference>
<dbReference type="Gene3D" id="2.60.40.1120">
    <property type="entry name" value="Carboxypeptidase-like, regulatory domain"/>
    <property type="match status" value="2"/>
</dbReference>
<keyword evidence="4 5" id="KW-0720">Serine protease</keyword>
<evidence type="ECO:0000259" key="7">
    <source>
        <dbReference type="Pfam" id="PF00082"/>
    </source>
</evidence>
<evidence type="ECO:0000256" key="6">
    <source>
        <dbReference type="SAM" id="MobiDB-lite"/>
    </source>
</evidence>
<feature type="region of interest" description="Disordered" evidence="6">
    <location>
        <begin position="810"/>
        <end position="834"/>
    </location>
</feature>
<evidence type="ECO:0000256" key="2">
    <source>
        <dbReference type="ARBA" id="ARBA00022670"/>
    </source>
</evidence>
<dbReference type="PRINTS" id="PR00723">
    <property type="entry name" value="SUBTILISIN"/>
</dbReference>
<keyword evidence="3 5" id="KW-0378">Hydrolase</keyword>
<keyword evidence="9" id="KW-1185">Reference proteome</keyword>
<dbReference type="Pfam" id="PF00082">
    <property type="entry name" value="Peptidase_S8"/>
    <property type="match status" value="1"/>
</dbReference>
<dbReference type="PROSITE" id="PS00138">
    <property type="entry name" value="SUBTILASE_SER"/>
    <property type="match status" value="1"/>
</dbReference>
<feature type="active site" description="Charge relay system" evidence="5">
    <location>
        <position position="242"/>
    </location>
</feature>
<dbReference type="InterPro" id="IPR050131">
    <property type="entry name" value="Peptidase_S8_subtilisin-like"/>
</dbReference>
<feature type="active site" description="Charge relay system" evidence="5">
    <location>
        <position position="410"/>
    </location>
</feature>
<dbReference type="PROSITE" id="PS51892">
    <property type="entry name" value="SUBTILASE"/>
    <property type="match status" value="1"/>
</dbReference>
<dbReference type="SUPFAM" id="SSF49464">
    <property type="entry name" value="Carboxypeptidase regulatory domain-like"/>
    <property type="match status" value="2"/>
</dbReference>
<evidence type="ECO:0000313" key="8">
    <source>
        <dbReference type="EMBL" id="RBQ18343.1"/>
    </source>
</evidence>
<keyword evidence="2 5" id="KW-0645">Protease</keyword>
<name>A0A366LXR4_9ACTN</name>
<comment type="caution">
    <text evidence="8">The sequence shown here is derived from an EMBL/GenBank/DDBJ whole genome shotgun (WGS) entry which is preliminary data.</text>
</comment>
<dbReference type="Pfam" id="PF13620">
    <property type="entry name" value="CarboxypepD_reg"/>
    <property type="match status" value="1"/>
</dbReference>
<dbReference type="InterPro" id="IPR015500">
    <property type="entry name" value="Peptidase_S8_subtilisin-rel"/>
</dbReference>
<feature type="compositionally biased region" description="Polar residues" evidence="6">
    <location>
        <begin position="810"/>
        <end position="823"/>
    </location>
</feature>
<dbReference type="GO" id="GO:0006508">
    <property type="term" value="P:proteolysis"/>
    <property type="evidence" value="ECO:0007669"/>
    <property type="project" value="UniProtKB-KW"/>
</dbReference>
<evidence type="ECO:0000256" key="4">
    <source>
        <dbReference type="ARBA" id="ARBA00022825"/>
    </source>
</evidence>
<comment type="similarity">
    <text evidence="1 5">Belongs to the peptidase S8 family.</text>
</comment>
<evidence type="ECO:0000256" key="1">
    <source>
        <dbReference type="ARBA" id="ARBA00011073"/>
    </source>
</evidence>
<dbReference type="OrthoDB" id="9813435at2"/>
<dbReference type="InterPro" id="IPR008969">
    <property type="entry name" value="CarboxyPept-like_regulatory"/>
</dbReference>
<dbReference type="PROSITE" id="PS00137">
    <property type="entry name" value="SUBTILASE_HIS"/>
    <property type="match status" value="1"/>
</dbReference>
<feature type="active site" description="Charge relay system" evidence="5">
    <location>
        <position position="195"/>
    </location>
</feature>
<evidence type="ECO:0000256" key="5">
    <source>
        <dbReference type="PROSITE-ProRule" id="PRU01240"/>
    </source>
</evidence>
<dbReference type="PANTHER" id="PTHR43806">
    <property type="entry name" value="PEPTIDASE S8"/>
    <property type="match status" value="1"/>
</dbReference>
<dbReference type="Gene3D" id="3.40.50.200">
    <property type="entry name" value="Peptidase S8/S53 domain"/>
    <property type="match status" value="1"/>
</dbReference>
<gene>
    <name evidence="8" type="ORF">DP939_20985</name>
</gene>
<accession>A0A366LXR4</accession>
<evidence type="ECO:0000256" key="3">
    <source>
        <dbReference type="ARBA" id="ARBA00022801"/>
    </source>
</evidence>
<dbReference type="InterPro" id="IPR023828">
    <property type="entry name" value="Peptidase_S8_Ser-AS"/>
</dbReference>
<protein>
    <submittedName>
        <fullName evidence="8">Peptidase</fullName>
    </submittedName>
</protein>
<dbReference type="AlphaFoldDB" id="A0A366LXR4"/>
<proteinExistence type="inferred from homology"/>
<sequence length="834" mass="88187">MSHPPYRRRPALGRLIVGVLATLSLVLPEGTAHAEPGNEKIDKAVVADLKDGKASYLVRLKGEASLATARAATTKAAKAKAVHDAKSAHANRSQAGLRRLLTERKAEHTPFWIVNAVKVTADAELTSEIAALPEVTAIDPIDTIEMPEPRPGKAQPQAKGKVANAVEWNIDRVKAPQVWNELNDRGEGVVVAIIDSWPDFDHPALAAQYRGRHADGRVDHNYNWFDPHPECATLGPCGTEEHGTHVTGTVAGANGIGVAPGVKWIAARGCAHERCDETSVIAAGQWLIEPTDLNGQNVRYDLVPDIVNNSWRIPSDKSYEHIVDSWIAAGIFPMFANGNGGEMGCGSSDTPAVYPQSYSTGSFDINGDLGRGSATGPGRDGDIKPNISAPGVNIRSSAPYGDYRLMSGTSMASPHVVGAVALMWSAAPSLRGDIDATRRLLDDTAIDMPASDCGGTPDDNNVFGEGALDAYAAVRAVPDDALGDLRGTVTSGGRPLRDAEVRVTTSSGHKVGTAADGGYSLLRLPPGRYEITASKFGHRSATRTVTVVDGQVATGNLDLLRLPHGTVTGTVTAGGAAEAGATVLVPGTPAKAVTDTSGRYQITLPHGSYRLETSGASHCVTTAAHQVTVAGNVTRNVGLDVRRDTFGYTCEAGTEPYVAGTDRLSFPMQARLPFAMPFYGGTYSEVWIEPNGVISFETVSNNGRTPLLNPALPNLALYPYWATLNVDAESDIYAGTFGTAPNRTFVVEWRNVRIDDPADSTDRLSFSVLLGEDGTISYRYKDVDGTSDHGVSATIGIENADGTDAFQYSHDTPSIKNGQSLTFTAGPPGTAHGR</sequence>
<dbReference type="GO" id="GO:0004252">
    <property type="term" value="F:serine-type endopeptidase activity"/>
    <property type="evidence" value="ECO:0007669"/>
    <property type="project" value="UniProtKB-UniRule"/>
</dbReference>
<dbReference type="EMBL" id="QMEY01000008">
    <property type="protein sequence ID" value="RBQ18343.1"/>
    <property type="molecule type" value="Genomic_DNA"/>
</dbReference>
<feature type="region of interest" description="Disordered" evidence="6">
    <location>
        <begin position="364"/>
        <end position="390"/>
    </location>
</feature>
<dbReference type="InterPro" id="IPR000209">
    <property type="entry name" value="Peptidase_S8/S53_dom"/>
</dbReference>